<dbReference type="InterPro" id="IPR043128">
    <property type="entry name" value="Rev_trsase/Diguanyl_cyclase"/>
</dbReference>
<dbReference type="PANTHER" id="PTHR44757:SF2">
    <property type="entry name" value="BIOFILM ARCHITECTURE MAINTENANCE PROTEIN MBAA"/>
    <property type="match status" value="1"/>
</dbReference>
<dbReference type="NCBIfam" id="TIGR00254">
    <property type="entry name" value="GGDEF"/>
    <property type="match status" value="1"/>
</dbReference>
<dbReference type="InterPro" id="IPR029787">
    <property type="entry name" value="Nucleotide_cyclase"/>
</dbReference>
<dbReference type="RefSeq" id="WP_316703177.1">
    <property type="nucleotide sequence ID" value="NZ_CP136336.1"/>
</dbReference>
<keyword evidence="3" id="KW-1185">Reference proteome</keyword>
<evidence type="ECO:0000259" key="1">
    <source>
        <dbReference type="PROSITE" id="PS50887"/>
    </source>
</evidence>
<dbReference type="SMART" id="SM00267">
    <property type="entry name" value="GGDEF"/>
    <property type="match status" value="1"/>
</dbReference>
<organism evidence="2 3">
    <name type="scientific">Piscinibacter gummiphilus</name>
    <dbReference type="NCBI Taxonomy" id="946333"/>
    <lineage>
        <taxon>Bacteria</taxon>
        <taxon>Pseudomonadati</taxon>
        <taxon>Pseudomonadota</taxon>
        <taxon>Betaproteobacteria</taxon>
        <taxon>Burkholderiales</taxon>
        <taxon>Sphaerotilaceae</taxon>
        <taxon>Piscinibacter</taxon>
    </lineage>
</organism>
<accession>A0ABZ0CZ69</accession>
<reference evidence="2 3" key="1">
    <citation type="submission" date="2023-10" db="EMBL/GenBank/DDBJ databases">
        <title>Bacteria for the degradation of biodegradable plastic PBAT(Polybutylene adipate terephthalate).</title>
        <authorList>
            <person name="Weon H.-Y."/>
            <person name="Yeon J."/>
        </authorList>
    </citation>
    <scope>NUCLEOTIDE SEQUENCE [LARGE SCALE GENOMIC DNA]</scope>
    <source>
        <strain evidence="2 3">SBD 7-3</strain>
    </source>
</reference>
<dbReference type="GO" id="GO:0052621">
    <property type="term" value="F:diguanylate cyclase activity"/>
    <property type="evidence" value="ECO:0007669"/>
    <property type="project" value="UniProtKB-EC"/>
</dbReference>
<dbReference type="PANTHER" id="PTHR44757">
    <property type="entry name" value="DIGUANYLATE CYCLASE DGCP"/>
    <property type="match status" value="1"/>
</dbReference>
<dbReference type="EC" id="2.7.7.65" evidence="2"/>
<keyword evidence="2" id="KW-0548">Nucleotidyltransferase</keyword>
<dbReference type="Proteomes" id="UP001303946">
    <property type="component" value="Chromosome"/>
</dbReference>
<feature type="domain" description="GGDEF" evidence="1">
    <location>
        <begin position="163"/>
        <end position="293"/>
    </location>
</feature>
<proteinExistence type="predicted"/>
<evidence type="ECO:0000313" key="2">
    <source>
        <dbReference type="EMBL" id="WOB10270.1"/>
    </source>
</evidence>
<name>A0ABZ0CZ69_9BURK</name>
<gene>
    <name evidence="2" type="ORF">RXV79_09455</name>
</gene>
<protein>
    <submittedName>
        <fullName evidence="2">GGDEF domain-containing protein</fullName>
        <ecNumber evidence="2">2.7.7.65</ecNumber>
    </submittedName>
</protein>
<sequence>MTEKLLRIVWVDRPEVSVFDLPETSVWGPFTATSVVDLGAQSSHDAIASAEAALLCLPSGAKAAPIPWAALSAVSADAAVLVLADTMDGATQQRLLNTGVQDVVLQPDAASLAQRVRLAVQRKQVELEARKAYATDLGTGLPNRQQLIEHMSQLLALREREPKPVSVLAFRIEGLQGVESGHGVESANVVRRKIAVRLRAGVRASDVVASLGGDVFAVLLPSTESATDAEYVVQKLLRSLRDPFKIAGTEVPITAHVGVAQYPDDGKQPEPLLRHASTGALLGAYGMKDSANE</sequence>
<dbReference type="SUPFAM" id="SSF55073">
    <property type="entry name" value="Nucleotide cyclase"/>
    <property type="match status" value="1"/>
</dbReference>
<dbReference type="PROSITE" id="PS50887">
    <property type="entry name" value="GGDEF"/>
    <property type="match status" value="1"/>
</dbReference>
<evidence type="ECO:0000313" key="3">
    <source>
        <dbReference type="Proteomes" id="UP001303946"/>
    </source>
</evidence>
<keyword evidence="2" id="KW-0808">Transferase</keyword>
<dbReference type="InterPro" id="IPR052155">
    <property type="entry name" value="Biofilm_reg_signaling"/>
</dbReference>
<dbReference type="EMBL" id="CP136336">
    <property type="protein sequence ID" value="WOB10270.1"/>
    <property type="molecule type" value="Genomic_DNA"/>
</dbReference>
<dbReference type="Gene3D" id="3.30.70.270">
    <property type="match status" value="1"/>
</dbReference>
<dbReference type="Pfam" id="PF00990">
    <property type="entry name" value="GGDEF"/>
    <property type="match status" value="1"/>
</dbReference>
<dbReference type="CDD" id="cd01949">
    <property type="entry name" value="GGDEF"/>
    <property type="match status" value="1"/>
</dbReference>
<dbReference type="InterPro" id="IPR000160">
    <property type="entry name" value="GGDEF_dom"/>
</dbReference>